<keyword evidence="1" id="KW-1133">Transmembrane helix</keyword>
<reference evidence="2" key="1">
    <citation type="journal article" date="2015" name="Nature">
        <title>Complex archaea that bridge the gap between prokaryotes and eukaryotes.</title>
        <authorList>
            <person name="Spang A."/>
            <person name="Saw J.H."/>
            <person name="Jorgensen S.L."/>
            <person name="Zaremba-Niedzwiedzka K."/>
            <person name="Martijn J."/>
            <person name="Lind A.E."/>
            <person name="van Eijk R."/>
            <person name="Schleper C."/>
            <person name="Guy L."/>
            <person name="Ettema T.J."/>
        </authorList>
    </citation>
    <scope>NUCLEOTIDE SEQUENCE</scope>
</reference>
<feature type="transmembrane region" description="Helical" evidence="1">
    <location>
        <begin position="108"/>
        <end position="127"/>
    </location>
</feature>
<feature type="transmembrane region" description="Helical" evidence="1">
    <location>
        <begin position="32"/>
        <end position="53"/>
    </location>
</feature>
<protein>
    <recommendedName>
        <fullName evidence="3">NfeD-like C-terminal domain-containing protein</fullName>
    </recommendedName>
</protein>
<sequence>MTESLAAIAPTGGVFLANMNQWWSGLDMIAQAFYMGAALFSVLFLWQLVAMLIGLAGGHGDMECDAHDGLGGDVHAEFDHDLISGVHPEFEHGAAVDGAETMVAFKLLSIRSIIAFFLLFSWAGALYLDKGGATATRAFAYAMGWGFGAMLLVAALFYLMKRMTETGSPRIASCLGTMGTVYLDIPADGIGEARVTVSGVISHVRARTAGGEDLQAGTAIEVTRILGPNSIEVSPTKQD</sequence>
<dbReference type="InterPro" id="IPR012340">
    <property type="entry name" value="NA-bd_OB-fold"/>
</dbReference>
<comment type="caution">
    <text evidence="2">The sequence shown here is derived from an EMBL/GenBank/DDBJ whole genome shotgun (WGS) entry which is preliminary data.</text>
</comment>
<evidence type="ECO:0008006" key="3">
    <source>
        <dbReference type="Google" id="ProtNLM"/>
    </source>
</evidence>
<evidence type="ECO:0000313" key="2">
    <source>
        <dbReference type="EMBL" id="KKL61062.1"/>
    </source>
</evidence>
<name>A0A0F9GD04_9ZZZZ</name>
<keyword evidence="1" id="KW-0812">Transmembrane</keyword>
<accession>A0A0F9GD04</accession>
<feature type="transmembrane region" description="Helical" evidence="1">
    <location>
        <begin position="139"/>
        <end position="160"/>
    </location>
</feature>
<organism evidence="2">
    <name type="scientific">marine sediment metagenome</name>
    <dbReference type="NCBI Taxonomy" id="412755"/>
    <lineage>
        <taxon>unclassified sequences</taxon>
        <taxon>metagenomes</taxon>
        <taxon>ecological metagenomes</taxon>
    </lineage>
</organism>
<dbReference type="EMBL" id="LAZR01028934">
    <property type="protein sequence ID" value="KKL61062.1"/>
    <property type="molecule type" value="Genomic_DNA"/>
</dbReference>
<keyword evidence="1" id="KW-0472">Membrane</keyword>
<proteinExistence type="predicted"/>
<dbReference type="Gene3D" id="2.40.50.140">
    <property type="entry name" value="Nucleic acid-binding proteins"/>
    <property type="match status" value="1"/>
</dbReference>
<gene>
    <name evidence="2" type="ORF">LCGC14_2199080</name>
</gene>
<evidence type="ECO:0000256" key="1">
    <source>
        <dbReference type="SAM" id="Phobius"/>
    </source>
</evidence>
<dbReference type="AlphaFoldDB" id="A0A0F9GD04"/>